<dbReference type="InterPro" id="IPR036390">
    <property type="entry name" value="WH_DNA-bd_sf"/>
</dbReference>
<evidence type="ECO:0000256" key="1">
    <source>
        <dbReference type="ARBA" id="ARBA00023015"/>
    </source>
</evidence>
<evidence type="ECO:0000313" key="5">
    <source>
        <dbReference type="EMBL" id="CAA9400246.1"/>
    </source>
</evidence>
<evidence type="ECO:0000256" key="2">
    <source>
        <dbReference type="ARBA" id="ARBA00023125"/>
    </source>
</evidence>
<dbReference type="SUPFAM" id="SSF46785">
    <property type="entry name" value="Winged helix' DNA-binding domain"/>
    <property type="match status" value="1"/>
</dbReference>
<dbReference type="EMBL" id="CADCUV010000048">
    <property type="protein sequence ID" value="CAA9400246.1"/>
    <property type="molecule type" value="Genomic_DNA"/>
</dbReference>
<feature type="domain" description="HTH gntR-type" evidence="4">
    <location>
        <begin position="11"/>
        <end position="79"/>
    </location>
</feature>
<protein>
    <submittedName>
        <fullName evidence="5">Predicted transcriptional regulator of N-Acetylglucosamine utilization, GntR family</fullName>
    </submittedName>
</protein>
<dbReference type="GO" id="GO:0003700">
    <property type="term" value="F:DNA-binding transcription factor activity"/>
    <property type="evidence" value="ECO:0007669"/>
    <property type="project" value="InterPro"/>
</dbReference>
<evidence type="ECO:0000259" key="4">
    <source>
        <dbReference type="PROSITE" id="PS50949"/>
    </source>
</evidence>
<keyword evidence="1" id="KW-0805">Transcription regulation</keyword>
<organism evidence="5">
    <name type="scientific">uncultured Rubrobacteraceae bacterium</name>
    <dbReference type="NCBI Taxonomy" id="349277"/>
    <lineage>
        <taxon>Bacteria</taxon>
        <taxon>Bacillati</taxon>
        <taxon>Actinomycetota</taxon>
        <taxon>Rubrobacteria</taxon>
        <taxon>Rubrobacterales</taxon>
        <taxon>Rubrobacteraceae</taxon>
        <taxon>environmental samples</taxon>
    </lineage>
</organism>
<name>A0A6J4P1Y0_9ACTN</name>
<accession>A0A6J4P1Y0</accession>
<dbReference type="SMART" id="SM00345">
    <property type="entry name" value="HTH_GNTR"/>
    <property type="match status" value="1"/>
</dbReference>
<dbReference type="CDD" id="cd07377">
    <property type="entry name" value="WHTH_GntR"/>
    <property type="match status" value="1"/>
</dbReference>
<dbReference type="Gene3D" id="1.10.10.10">
    <property type="entry name" value="Winged helix-like DNA-binding domain superfamily/Winged helix DNA-binding domain"/>
    <property type="match status" value="1"/>
</dbReference>
<dbReference type="Pfam" id="PF00392">
    <property type="entry name" value="GntR"/>
    <property type="match status" value="1"/>
</dbReference>
<dbReference type="PANTHER" id="PTHR38445:SF9">
    <property type="entry name" value="HTH-TYPE TRANSCRIPTIONAL REPRESSOR YTRA"/>
    <property type="match status" value="1"/>
</dbReference>
<sequence length="319" mass="35297">MDLQINSNSHVPVHLQLEQQIKHLILTGGFEVGSRLPSTRAMAGYLRINRNTVARVFSDLEREGFVESRRGSGMYVLEPPVDAVEMKEEVLDRVMDLAAARGLPVEDLAYALLARAGAAPREKTKILFVECTREALDQFSGELEGQLPVDVERVLLEDLPGRLAENGEPPWALAVTTFFHVHEVQDLMGPLGVETVALLAEANIESLRRLTELPARTPVGVVGWGQTCMENLSRSIEGAGLDHLQFVSIYIDEETDEVLETLEKIEAVVCASITARKLREVGVPKGLEIIEEDRILDQGGIEMLGRMLRQLPETTRGTE</sequence>
<dbReference type="PANTHER" id="PTHR38445">
    <property type="entry name" value="HTH-TYPE TRANSCRIPTIONAL REPRESSOR YTRA"/>
    <property type="match status" value="1"/>
</dbReference>
<keyword evidence="3" id="KW-0804">Transcription</keyword>
<dbReference type="GO" id="GO:0003677">
    <property type="term" value="F:DNA binding"/>
    <property type="evidence" value="ECO:0007669"/>
    <property type="project" value="UniProtKB-KW"/>
</dbReference>
<dbReference type="PROSITE" id="PS50949">
    <property type="entry name" value="HTH_GNTR"/>
    <property type="match status" value="1"/>
</dbReference>
<gene>
    <name evidence="5" type="ORF">AVDCRST_MAG22-1044</name>
</gene>
<proteinExistence type="predicted"/>
<evidence type="ECO:0000256" key="3">
    <source>
        <dbReference type="ARBA" id="ARBA00023163"/>
    </source>
</evidence>
<dbReference type="InterPro" id="IPR036388">
    <property type="entry name" value="WH-like_DNA-bd_sf"/>
</dbReference>
<dbReference type="AlphaFoldDB" id="A0A6J4P1Y0"/>
<keyword evidence="2" id="KW-0238">DNA-binding</keyword>
<dbReference type="InterPro" id="IPR000524">
    <property type="entry name" value="Tscrpt_reg_HTH_GntR"/>
</dbReference>
<reference evidence="5" key="1">
    <citation type="submission" date="2020-02" db="EMBL/GenBank/DDBJ databases">
        <authorList>
            <person name="Meier V. D."/>
        </authorList>
    </citation>
    <scope>NUCLEOTIDE SEQUENCE</scope>
    <source>
        <strain evidence="5">AVDCRST_MAG22</strain>
    </source>
</reference>